<dbReference type="InterPro" id="IPR027417">
    <property type="entry name" value="P-loop_NTPase"/>
</dbReference>
<feature type="domain" description="ABC transporter" evidence="10">
    <location>
        <begin position="346"/>
        <end position="579"/>
    </location>
</feature>
<evidence type="ECO:0000259" key="10">
    <source>
        <dbReference type="PROSITE" id="PS50893"/>
    </source>
</evidence>
<dbReference type="AlphaFoldDB" id="A0A1H3FJP9"/>
<feature type="transmembrane region" description="Helical" evidence="9">
    <location>
        <begin position="248"/>
        <end position="274"/>
    </location>
</feature>
<dbReference type="SUPFAM" id="SSF52540">
    <property type="entry name" value="P-loop containing nucleoside triphosphate hydrolases"/>
    <property type="match status" value="1"/>
</dbReference>
<evidence type="ECO:0000256" key="5">
    <source>
        <dbReference type="ARBA" id="ARBA00022741"/>
    </source>
</evidence>
<dbReference type="CDD" id="cd03254">
    <property type="entry name" value="ABCC_Glucan_exporter_like"/>
    <property type="match status" value="1"/>
</dbReference>
<dbReference type="PANTHER" id="PTHR43394:SF1">
    <property type="entry name" value="ATP-BINDING CASSETTE SUB-FAMILY B MEMBER 10, MITOCHONDRIAL"/>
    <property type="match status" value="1"/>
</dbReference>
<dbReference type="InterPro" id="IPR003593">
    <property type="entry name" value="AAA+_ATPase"/>
</dbReference>
<dbReference type="InterPro" id="IPR017871">
    <property type="entry name" value="ABC_transporter-like_CS"/>
</dbReference>
<feature type="transmembrane region" description="Helical" evidence="9">
    <location>
        <begin position="69"/>
        <end position="94"/>
    </location>
</feature>
<protein>
    <submittedName>
        <fullName evidence="12">ATP-binding cassette, subfamily B</fullName>
    </submittedName>
</protein>
<evidence type="ECO:0000313" key="12">
    <source>
        <dbReference type="EMBL" id="SDX91065.1"/>
    </source>
</evidence>
<dbReference type="PROSITE" id="PS00211">
    <property type="entry name" value="ABC_TRANSPORTER_1"/>
    <property type="match status" value="1"/>
</dbReference>
<dbReference type="GO" id="GO:0005524">
    <property type="term" value="F:ATP binding"/>
    <property type="evidence" value="ECO:0007669"/>
    <property type="project" value="UniProtKB-KW"/>
</dbReference>
<dbReference type="Proteomes" id="UP000183918">
    <property type="component" value="Unassembled WGS sequence"/>
</dbReference>
<evidence type="ECO:0000256" key="1">
    <source>
        <dbReference type="ARBA" id="ARBA00004651"/>
    </source>
</evidence>
<dbReference type="FunFam" id="3.40.50.300:FF:000287">
    <property type="entry name" value="Multidrug ABC transporter ATP-binding protein"/>
    <property type="match status" value="1"/>
</dbReference>
<dbReference type="InterPro" id="IPR039421">
    <property type="entry name" value="Type_1_exporter"/>
</dbReference>
<comment type="subcellular location">
    <subcellularLocation>
        <location evidence="1">Cell membrane</location>
        <topology evidence="1">Multi-pass membrane protein</topology>
    </subcellularLocation>
</comment>
<evidence type="ECO:0000313" key="13">
    <source>
        <dbReference type="Proteomes" id="UP000183918"/>
    </source>
</evidence>
<dbReference type="PANTHER" id="PTHR43394">
    <property type="entry name" value="ATP-DEPENDENT PERMEASE MDL1, MITOCHONDRIAL"/>
    <property type="match status" value="1"/>
</dbReference>
<reference evidence="12 13" key="1">
    <citation type="submission" date="2016-10" db="EMBL/GenBank/DDBJ databases">
        <authorList>
            <person name="de Groot N.N."/>
        </authorList>
    </citation>
    <scope>NUCLEOTIDE SEQUENCE [LARGE SCALE GENOMIC DNA]</scope>
    <source>
        <strain evidence="12 13">DSM 14045</strain>
    </source>
</reference>
<evidence type="ECO:0000256" key="3">
    <source>
        <dbReference type="ARBA" id="ARBA00022475"/>
    </source>
</evidence>
<keyword evidence="3" id="KW-1003">Cell membrane</keyword>
<accession>A0A1H3FJP9</accession>
<keyword evidence="2" id="KW-0813">Transport</keyword>
<dbReference type="SMART" id="SM00382">
    <property type="entry name" value="AAA"/>
    <property type="match status" value="1"/>
</dbReference>
<dbReference type="Gene3D" id="3.40.50.300">
    <property type="entry name" value="P-loop containing nucleotide triphosphate hydrolases"/>
    <property type="match status" value="1"/>
</dbReference>
<evidence type="ECO:0000256" key="2">
    <source>
        <dbReference type="ARBA" id="ARBA00022448"/>
    </source>
</evidence>
<evidence type="ECO:0000256" key="7">
    <source>
        <dbReference type="ARBA" id="ARBA00022989"/>
    </source>
</evidence>
<dbReference type="CDD" id="cd18547">
    <property type="entry name" value="ABC_6TM_Tm288_like"/>
    <property type="match status" value="1"/>
</dbReference>
<dbReference type="GO" id="GO:0005886">
    <property type="term" value="C:plasma membrane"/>
    <property type="evidence" value="ECO:0007669"/>
    <property type="project" value="UniProtKB-SubCell"/>
</dbReference>
<evidence type="ECO:0000256" key="9">
    <source>
        <dbReference type="SAM" id="Phobius"/>
    </source>
</evidence>
<evidence type="ECO:0000259" key="11">
    <source>
        <dbReference type="PROSITE" id="PS50929"/>
    </source>
</evidence>
<organism evidence="12 13">
    <name type="scientific">Lachnobacterium bovis DSM 14045</name>
    <dbReference type="NCBI Taxonomy" id="1122142"/>
    <lineage>
        <taxon>Bacteria</taxon>
        <taxon>Bacillati</taxon>
        <taxon>Bacillota</taxon>
        <taxon>Clostridia</taxon>
        <taxon>Lachnospirales</taxon>
        <taxon>Lachnospiraceae</taxon>
        <taxon>Lachnobacterium</taxon>
    </lineage>
</organism>
<feature type="domain" description="ABC transmembrane type-1" evidence="11">
    <location>
        <begin position="25"/>
        <end position="312"/>
    </location>
</feature>
<proteinExistence type="predicted"/>
<keyword evidence="8 9" id="KW-0472">Membrane</keyword>
<dbReference type="GO" id="GO:0015421">
    <property type="term" value="F:ABC-type oligopeptide transporter activity"/>
    <property type="evidence" value="ECO:0007669"/>
    <property type="project" value="TreeGrafter"/>
</dbReference>
<dbReference type="PROSITE" id="PS50893">
    <property type="entry name" value="ABC_TRANSPORTER_2"/>
    <property type="match status" value="1"/>
</dbReference>
<name>A0A1H3FJP9_9FIRM</name>
<keyword evidence="13" id="KW-1185">Reference proteome</keyword>
<dbReference type="EMBL" id="FNPG01000005">
    <property type="protein sequence ID" value="SDX91065.1"/>
    <property type="molecule type" value="Genomic_DNA"/>
</dbReference>
<keyword evidence="4 9" id="KW-0812">Transmembrane</keyword>
<dbReference type="Gene3D" id="1.20.1560.10">
    <property type="entry name" value="ABC transporter type 1, transmembrane domain"/>
    <property type="match status" value="1"/>
</dbReference>
<evidence type="ECO:0000256" key="6">
    <source>
        <dbReference type="ARBA" id="ARBA00022840"/>
    </source>
</evidence>
<keyword evidence="5" id="KW-0547">Nucleotide-binding</keyword>
<dbReference type="Pfam" id="PF00005">
    <property type="entry name" value="ABC_tran"/>
    <property type="match status" value="1"/>
</dbReference>
<feature type="transmembrane region" description="Helical" evidence="9">
    <location>
        <begin position="280"/>
        <end position="297"/>
    </location>
</feature>
<keyword evidence="7 9" id="KW-1133">Transmembrane helix</keyword>
<dbReference type="Pfam" id="PF00664">
    <property type="entry name" value="ABC_membrane"/>
    <property type="match status" value="1"/>
</dbReference>
<dbReference type="GO" id="GO:0016887">
    <property type="term" value="F:ATP hydrolysis activity"/>
    <property type="evidence" value="ECO:0007669"/>
    <property type="project" value="InterPro"/>
</dbReference>
<evidence type="ECO:0000256" key="8">
    <source>
        <dbReference type="ARBA" id="ARBA00023136"/>
    </source>
</evidence>
<dbReference type="InterPro" id="IPR011527">
    <property type="entry name" value="ABC1_TM_dom"/>
</dbReference>
<sequence length="584" mass="65597">MEEYKFSESIKKLIHYCRKYYFPMIFAFMLSIFGTAFNIIGPDKLKEITNKISEGIITNVMDVDGILKIITVLVTLYILGFLFNTSQGVIMASCTQRITNKMRKDISFKINKIPLKYFDQTTVGNTLSRVTNDVDTIGQSLNQSIGTLISGITMFFGSLIMMTKTNWIMTVAGVLATIFGFLIMMLITKKSQKYFALQQEELGRLNGLIEETYTGHNVIAAYNDVHKEIENFHEINNRLYSSAWKSQFLSGLMMPLMTFIGNLGYVAVCVTGAILVEKDMTEIGTIVAFMMYIRLFTQPLAQMAQAITSLQATAAASGRVFEFLAEEELEDESCKNVEIKDFKGHIEFEHVSFGYTSEKTIINDFNLNVKPGEKVAIVGPTGAGKSTLVNLLMRFYEINQGTIRIDGVDIKDLRREQVHELFGMVLQDTWLFEGTIKDNIRYNMSSVSDEDVINASKAVGLDKYVKALPELYDTVLNDKTTLSAGQKQLITIARAYVMNAPMLILDEATSSVDTRTELIIQRAMDKLSEGRTCFVIAHRLSTIKNADTILVLNNGDIIESGNHKQLLEKGGFYADLYNSQFDIA</sequence>
<dbReference type="STRING" id="1122142.SAMN02910414_00257"/>
<dbReference type="SUPFAM" id="SSF90123">
    <property type="entry name" value="ABC transporter transmembrane region"/>
    <property type="match status" value="1"/>
</dbReference>
<evidence type="ECO:0000256" key="4">
    <source>
        <dbReference type="ARBA" id="ARBA00022692"/>
    </source>
</evidence>
<feature type="transmembrane region" description="Helical" evidence="9">
    <location>
        <begin position="20"/>
        <end position="40"/>
    </location>
</feature>
<keyword evidence="6 12" id="KW-0067">ATP-binding</keyword>
<dbReference type="PROSITE" id="PS50929">
    <property type="entry name" value="ABC_TM1F"/>
    <property type="match status" value="1"/>
</dbReference>
<dbReference type="InterPro" id="IPR036640">
    <property type="entry name" value="ABC1_TM_sf"/>
</dbReference>
<feature type="transmembrane region" description="Helical" evidence="9">
    <location>
        <begin position="167"/>
        <end position="187"/>
    </location>
</feature>
<dbReference type="InterPro" id="IPR003439">
    <property type="entry name" value="ABC_transporter-like_ATP-bd"/>
</dbReference>
<dbReference type="FunFam" id="1.20.1560.10:FF:000011">
    <property type="entry name" value="Multidrug ABC transporter ATP-binding protein"/>
    <property type="match status" value="1"/>
</dbReference>
<gene>
    <name evidence="12" type="ORF">SAMN02910414_00257</name>
</gene>